<evidence type="ECO:0000256" key="5">
    <source>
        <dbReference type="ARBA" id="ARBA00023163"/>
    </source>
</evidence>
<dbReference type="GO" id="GO:0003677">
    <property type="term" value="F:DNA binding"/>
    <property type="evidence" value="ECO:0007669"/>
    <property type="project" value="UniProtKB-KW"/>
</dbReference>
<dbReference type="EMBL" id="WOCE01000020">
    <property type="protein sequence ID" value="KAE9591310.1"/>
    <property type="molecule type" value="Genomic_DNA"/>
</dbReference>
<dbReference type="FunFam" id="2.30.30.1040:FF:000001">
    <property type="entry name" value="Auxin response factor"/>
    <property type="match status" value="1"/>
</dbReference>
<accession>A0A6A4NQ33</accession>
<dbReference type="AlphaFoldDB" id="A0A6A4NQ33"/>
<feature type="domain" description="Auxin response factor" evidence="8">
    <location>
        <begin position="42"/>
        <end position="120"/>
    </location>
</feature>
<dbReference type="GO" id="GO:0005634">
    <property type="term" value="C:nucleus"/>
    <property type="evidence" value="ECO:0007669"/>
    <property type="project" value="UniProtKB-SubCell"/>
</dbReference>
<dbReference type="Proteomes" id="UP000447434">
    <property type="component" value="Chromosome 20"/>
</dbReference>
<keyword evidence="4" id="KW-0238">DNA-binding</keyword>
<dbReference type="PANTHER" id="PTHR31384">
    <property type="entry name" value="AUXIN RESPONSE FACTOR 4-RELATED"/>
    <property type="match status" value="1"/>
</dbReference>
<evidence type="ECO:0000313" key="9">
    <source>
        <dbReference type="EMBL" id="KAE9591310.1"/>
    </source>
</evidence>
<keyword evidence="5" id="KW-0804">Transcription</keyword>
<evidence type="ECO:0000256" key="4">
    <source>
        <dbReference type="ARBA" id="ARBA00023125"/>
    </source>
</evidence>
<comment type="caution">
    <text evidence="9">The sequence shown here is derived from an EMBL/GenBank/DDBJ whole genome shotgun (WGS) entry which is preliminary data.</text>
</comment>
<proteinExistence type="inferred from homology"/>
<organism evidence="9 10">
    <name type="scientific">Lupinus albus</name>
    <name type="common">White lupine</name>
    <name type="synonym">Lupinus termis</name>
    <dbReference type="NCBI Taxonomy" id="3870"/>
    <lineage>
        <taxon>Eukaryota</taxon>
        <taxon>Viridiplantae</taxon>
        <taxon>Streptophyta</taxon>
        <taxon>Embryophyta</taxon>
        <taxon>Tracheophyta</taxon>
        <taxon>Spermatophyta</taxon>
        <taxon>Magnoliopsida</taxon>
        <taxon>eudicotyledons</taxon>
        <taxon>Gunneridae</taxon>
        <taxon>Pentapetalae</taxon>
        <taxon>rosids</taxon>
        <taxon>fabids</taxon>
        <taxon>Fabales</taxon>
        <taxon>Fabaceae</taxon>
        <taxon>Papilionoideae</taxon>
        <taxon>50 kb inversion clade</taxon>
        <taxon>genistoids sensu lato</taxon>
        <taxon>core genistoids</taxon>
        <taxon>Genisteae</taxon>
        <taxon>Lupinus</taxon>
    </lineage>
</organism>
<evidence type="ECO:0000313" key="10">
    <source>
        <dbReference type="Proteomes" id="UP000447434"/>
    </source>
</evidence>
<reference evidence="10" key="1">
    <citation type="journal article" date="2020" name="Nat. Commun.">
        <title>Genome sequence of the cluster root forming white lupin.</title>
        <authorList>
            <person name="Hufnagel B."/>
            <person name="Marques A."/>
            <person name="Soriano A."/>
            <person name="Marques L."/>
            <person name="Divol F."/>
            <person name="Doumas P."/>
            <person name="Sallet E."/>
            <person name="Mancinotti D."/>
            <person name="Carrere S."/>
            <person name="Marande W."/>
            <person name="Arribat S."/>
            <person name="Keller J."/>
            <person name="Huneau C."/>
            <person name="Blein T."/>
            <person name="Aime D."/>
            <person name="Laguerre M."/>
            <person name="Taylor J."/>
            <person name="Schubert V."/>
            <person name="Nelson M."/>
            <person name="Geu-Flores F."/>
            <person name="Crespi M."/>
            <person name="Gallardo-Guerrero K."/>
            <person name="Delaux P.-M."/>
            <person name="Salse J."/>
            <person name="Berges H."/>
            <person name="Guyot R."/>
            <person name="Gouzy J."/>
            <person name="Peret B."/>
        </authorList>
    </citation>
    <scope>NUCLEOTIDE SEQUENCE [LARGE SCALE GENOMIC DNA]</scope>
    <source>
        <strain evidence="10">cv. Amiga</strain>
    </source>
</reference>
<evidence type="ECO:0000256" key="1">
    <source>
        <dbReference type="ARBA" id="ARBA00004123"/>
    </source>
</evidence>
<evidence type="ECO:0000259" key="8">
    <source>
        <dbReference type="Pfam" id="PF06507"/>
    </source>
</evidence>
<keyword evidence="7" id="KW-0927">Auxin signaling pathway</keyword>
<evidence type="ECO:0000256" key="6">
    <source>
        <dbReference type="ARBA" id="ARBA00023242"/>
    </source>
</evidence>
<dbReference type="GO" id="GO:0009734">
    <property type="term" value="P:auxin-activated signaling pathway"/>
    <property type="evidence" value="ECO:0007669"/>
    <property type="project" value="UniProtKB-KW"/>
</dbReference>
<name>A0A6A4NQ33_LUPAL</name>
<dbReference type="Gene3D" id="2.30.30.1040">
    <property type="match status" value="1"/>
</dbReference>
<comment type="similarity">
    <text evidence="2">Belongs to the ARF family.</text>
</comment>
<protein>
    <submittedName>
        <fullName evidence="9">Putative auxin response factor</fullName>
    </submittedName>
</protein>
<dbReference type="GO" id="GO:0006355">
    <property type="term" value="P:regulation of DNA-templated transcription"/>
    <property type="evidence" value="ECO:0007669"/>
    <property type="project" value="InterPro"/>
</dbReference>
<evidence type="ECO:0000256" key="7">
    <source>
        <dbReference type="ARBA" id="ARBA00023294"/>
    </source>
</evidence>
<keyword evidence="10" id="KW-1185">Reference proteome</keyword>
<evidence type="ECO:0000256" key="2">
    <source>
        <dbReference type="ARBA" id="ARBA00007853"/>
    </source>
</evidence>
<dbReference type="InterPro" id="IPR044835">
    <property type="entry name" value="ARF_plant"/>
</dbReference>
<gene>
    <name evidence="9" type="ORF">Lalb_Chr20g0117151</name>
</gene>
<comment type="subcellular location">
    <subcellularLocation>
        <location evidence="1">Nucleus</location>
    </subcellularLocation>
</comment>
<dbReference type="InterPro" id="IPR010525">
    <property type="entry name" value="ARF_dom"/>
</dbReference>
<keyword evidence="3" id="KW-0805">Transcription regulation</keyword>
<keyword evidence="6" id="KW-0539">Nucleus</keyword>
<dbReference type="PANTHER" id="PTHR31384:SF3">
    <property type="entry name" value="AUXIN RESPONSE FACTOR 8"/>
    <property type="match status" value="1"/>
</dbReference>
<sequence length="131" mass="14921">MPSSVLSSDSMHIELLAAAAHAATTNSCFTVFYNPRASPSEFVIPLSKYIKAVYHTHVSVGMRFRILFETEESSVPGTINGISDLNPVRWPNSHWRSVKVGWDESTAGERQPRVSLWEIVSWHLFYARWKR</sequence>
<dbReference type="Pfam" id="PF06507">
    <property type="entry name" value="ARF_AD"/>
    <property type="match status" value="1"/>
</dbReference>
<evidence type="ECO:0000256" key="3">
    <source>
        <dbReference type="ARBA" id="ARBA00023015"/>
    </source>
</evidence>
<dbReference type="OrthoDB" id="1928202at2759"/>